<protein>
    <recommendedName>
        <fullName evidence="3">UDP:flavonoid glycosyltransferase YjiC (YdhE family)</fullName>
    </recommendedName>
</protein>
<dbReference type="Gene3D" id="3.40.50.12580">
    <property type="match status" value="1"/>
</dbReference>
<gene>
    <name evidence="1" type="ORF">J2S66_006925</name>
</gene>
<reference evidence="1 2" key="1">
    <citation type="submission" date="2023-07" db="EMBL/GenBank/DDBJ databases">
        <title>Sequencing the genomes of 1000 actinobacteria strains.</title>
        <authorList>
            <person name="Klenk H.-P."/>
        </authorList>
    </citation>
    <scope>NUCLEOTIDE SEQUENCE [LARGE SCALE GENOMIC DNA]</scope>
    <source>
        <strain evidence="1 2">DSM 43749</strain>
    </source>
</reference>
<dbReference type="SUPFAM" id="SSF53756">
    <property type="entry name" value="UDP-Glycosyltransferase/glycogen phosphorylase"/>
    <property type="match status" value="1"/>
</dbReference>
<dbReference type="InterPro" id="IPR043148">
    <property type="entry name" value="TagF_C"/>
</dbReference>
<dbReference type="RefSeq" id="WP_310313313.1">
    <property type="nucleotide sequence ID" value="NZ_BAAAXB010000001.1"/>
</dbReference>
<evidence type="ECO:0000313" key="1">
    <source>
        <dbReference type="EMBL" id="MDR6598541.1"/>
    </source>
</evidence>
<organism evidence="1 2">
    <name type="scientific">Saccharothrix longispora</name>
    <dbReference type="NCBI Taxonomy" id="33920"/>
    <lineage>
        <taxon>Bacteria</taxon>
        <taxon>Bacillati</taxon>
        <taxon>Actinomycetota</taxon>
        <taxon>Actinomycetes</taxon>
        <taxon>Pseudonocardiales</taxon>
        <taxon>Pseudonocardiaceae</taxon>
        <taxon>Saccharothrix</taxon>
    </lineage>
</organism>
<sequence length="399" mass="42699">MTGQEWPRVPIGLDAPQWVSRAGCSSVLAVVHTVTSGQRLLEAVQLIESDTRVQVVFTQAPDAFGNGVGDFLRAEGGLVLPWEMAVRERFDLAIAAAYGGLHEVHAPLVVMPHGAGYGKAFATGEGQAVYGLDAQRLVHNGRVVPSAVVLAHDDEREVLRRQCPQAVDVAVVAGDPCYDRLVASLPHRDEYRAALGVEPGEQVVVVSSTWGLHSLFARFEDLLPNLLEELTPQGVHVIALVHPAAWFGHGRRQVDAWLAGCREAGLVVLGPEVDWRVALIASDQVVADHGSVGVYAAAVDRPVVLVAPPVQSATSSGSPHELLRGAAPRFRPGVPVREQFEAAAPRAASLGEAVRERLTSQPGRSSAELRRVMYRLLDIPEPGRHRAMPPVPAPSGGVR</sequence>
<dbReference type="Proteomes" id="UP001268819">
    <property type="component" value="Unassembled WGS sequence"/>
</dbReference>
<evidence type="ECO:0000313" key="2">
    <source>
        <dbReference type="Proteomes" id="UP001268819"/>
    </source>
</evidence>
<dbReference type="EMBL" id="JAVDSG010000001">
    <property type="protein sequence ID" value="MDR6598541.1"/>
    <property type="molecule type" value="Genomic_DNA"/>
</dbReference>
<name>A0ABU1Q6N6_9PSEU</name>
<evidence type="ECO:0008006" key="3">
    <source>
        <dbReference type="Google" id="ProtNLM"/>
    </source>
</evidence>
<comment type="caution">
    <text evidence="1">The sequence shown here is derived from an EMBL/GenBank/DDBJ whole genome shotgun (WGS) entry which is preliminary data.</text>
</comment>
<keyword evidence="2" id="KW-1185">Reference proteome</keyword>
<proteinExistence type="predicted"/>
<accession>A0ABU1Q6N6</accession>